<dbReference type="EMBL" id="JAUZVV010000003">
    <property type="protein sequence ID" value="MDT3318107.1"/>
    <property type="molecule type" value="Genomic_DNA"/>
</dbReference>
<dbReference type="InterPro" id="IPR046335">
    <property type="entry name" value="LacI/GalR-like_sensor"/>
</dbReference>
<dbReference type="InterPro" id="IPR028082">
    <property type="entry name" value="Peripla_BP_I"/>
</dbReference>
<evidence type="ECO:0000256" key="5">
    <source>
        <dbReference type="SAM" id="MobiDB-lite"/>
    </source>
</evidence>
<protein>
    <submittedName>
        <fullName evidence="7">Substrate-binding domain-containing protein</fullName>
    </submittedName>
</protein>
<dbReference type="Pfam" id="PF13377">
    <property type="entry name" value="Peripla_BP_3"/>
    <property type="match status" value="1"/>
</dbReference>
<feature type="domain" description="Transcriptional regulator LacI/GalR-like sensor" evidence="6">
    <location>
        <begin position="106"/>
        <end position="269"/>
    </location>
</feature>
<evidence type="ECO:0000259" key="6">
    <source>
        <dbReference type="Pfam" id="PF13377"/>
    </source>
</evidence>
<dbReference type="SUPFAM" id="SSF53822">
    <property type="entry name" value="Periplasmic binding protein-like I"/>
    <property type="match status" value="1"/>
</dbReference>
<keyword evidence="3" id="KW-0238">DNA-binding</keyword>
<sequence>MSDDIATTPFATRVVLGAQDAASERGQLLVVVNSNSDRATESKQISGLLTAQIDAVVYARMFHQGASVLPRELAGIPTALVDTTDEFGVIPSVAPDEEQIGRLATETLLAAGHTRIAHLTVSAAGRGSVGRLAGYTATMRAAGLEPRVFTGGDPGTSAAGREAFAAMLAAGADDVTAVFSFNDPMSMGIYQGAIRAGVSIPDDLSVISVDDFEPVAAALLPGLTTVSLPHYEMGRWGVRTALALLESTEPPDLPVETRMPGTLVTRQSVSRPRSRASMLP</sequence>
<evidence type="ECO:0000256" key="3">
    <source>
        <dbReference type="ARBA" id="ARBA00023125"/>
    </source>
</evidence>
<evidence type="ECO:0000256" key="1">
    <source>
        <dbReference type="ARBA" id="ARBA00022491"/>
    </source>
</evidence>
<dbReference type="PANTHER" id="PTHR30146:SF148">
    <property type="entry name" value="HTH-TYPE TRANSCRIPTIONAL REPRESSOR PURR-RELATED"/>
    <property type="match status" value="1"/>
</dbReference>
<name>A0ABU3GGH2_9MICO</name>
<dbReference type="Proteomes" id="UP001251849">
    <property type="component" value="Unassembled WGS sequence"/>
</dbReference>
<gene>
    <name evidence="7" type="ORF">Q9S71_14865</name>
</gene>
<keyword evidence="2" id="KW-0805">Transcription regulation</keyword>
<keyword evidence="4" id="KW-0804">Transcription</keyword>
<dbReference type="Gene3D" id="3.40.50.2300">
    <property type="match status" value="2"/>
</dbReference>
<organism evidence="7 8">
    <name type="scientific">Microbacterium gawkjiense</name>
    <dbReference type="NCBI Taxonomy" id="3067309"/>
    <lineage>
        <taxon>Bacteria</taxon>
        <taxon>Bacillati</taxon>
        <taxon>Actinomycetota</taxon>
        <taxon>Actinomycetes</taxon>
        <taxon>Micrococcales</taxon>
        <taxon>Microbacteriaceae</taxon>
        <taxon>Microbacterium</taxon>
    </lineage>
</organism>
<evidence type="ECO:0000256" key="4">
    <source>
        <dbReference type="ARBA" id="ARBA00023163"/>
    </source>
</evidence>
<accession>A0ABU3GGH2</accession>
<keyword evidence="1" id="KW-0678">Repressor</keyword>
<comment type="caution">
    <text evidence="7">The sequence shown here is derived from an EMBL/GenBank/DDBJ whole genome shotgun (WGS) entry which is preliminary data.</text>
</comment>
<evidence type="ECO:0000313" key="7">
    <source>
        <dbReference type="EMBL" id="MDT3318107.1"/>
    </source>
</evidence>
<feature type="region of interest" description="Disordered" evidence="5">
    <location>
        <begin position="252"/>
        <end position="280"/>
    </location>
</feature>
<evidence type="ECO:0000313" key="8">
    <source>
        <dbReference type="Proteomes" id="UP001251849"/>
    </source>
</evidence>
<evidence type="ECO:0000256" key="2">
    <source>
        <dbReference type="ARBA" id="ARBA00023015"/>
    </source>
</evidence>
<proteinExistence type="predicted"/>
<dbReference type="CDD" id="cd06288">
    <property type="entry name" value="PBP1_sucrose_transcription_regulator"/>
    <property type="match status" value="1"/>
</dbReference>
<reference evidence="7 8" key="1">
    <citation type="submission" date="2023-08" db="EMBL/GenBank/DDBJ databases">
        <title>Microbacterium aquilitoris sp. nov. and Microbacterium gwkjibeachense sp. nov., isolated from beach.</title>
        <authorList>
            <person name="Lee S.D."/>
            <person name="Yang H."/>
            <person name="Kim I."/>
        </authorList>
    </citation>
    <scope>NUCLEOTIDE SEQUENCE [LARGE SCALE GENOMIC DNA]</scope>
    <source>
        <strain evidence="7 8">KSW4-11</strain>
    </source>
</reference>
<dbReference type="PANTHER" id="PTHR30146">
    <property type="entry name" value="LACI-RELATED TRANSCRIPTIONAL REPRESSOR"/>
    <property type="match status" value="1"/>
</dbReference>
<keyword evidence="8" id="KW-1185">Reference proteome</keyword>